<feature type="signal peptide" evidence="8">
    <location>
        <begin position="1"/>
        <end position="25"/>
    </location>
</feature>
<name>A0A839RLE1_9ACTN</name>
<keyword evidence="11" id="KW-1185">Reference proteome</keyword>
<feature type="transmembrane region" description="Helical" evidence="7">
    <location>
        <begin position="232"/>
        <end position="252"/>
    </location>
</feature>
<keyword evidence="3" id="KW-1003">Cell membrane</keyword>
<dbReference type="Gene3D" id="1.10.3720.10">
    <property type="entry name" value="MetI-like"/>
    <property type="match status" value="1"/>
</dbReference>
<dbReference type="CDD" id="cd06261">
    <property type="entry name" value="TM_PBP2"/>
    <property type="match status" value="1"/>
</dbReference>
<dbReference type="PANTHER" id="PTHR43386">
    <property type="entry name" value="OLIGOPEPTIDE TRANSPORT SYSTEM PERMEASE PROTEIN APPC"/>
    <property type="match status" value="1"/>
</dbReference>
<dbReference type="InterPro" id="IPR035906">
    <property type="entry name" value="MetI-like_sf"/>
</dbReference>
<dbReference type="PANTHER" id="PTHR43386:SF25">
    <property type="entry name" value="PEPTIDE ABC TRANSPORTER PERMEASE PROTEIN"/>
    <property type="match status" value="1"/>
</dbReference>
<protein>
    <submittedName>
        <fullName evidence="10">ABC-type dipeptide/oligopeptide/nickel transport system permease subunit</fullName>
    </submittedName>
</protein>
<comment type="similarity">
    <text evidence="7">Belongs to the binding-protein-dependent transport system permease family.</text>
</comment>
<evidence type="ECO:0000256" key="5">
    <source>
        <dbReference type="ARBA" id="ARBA00022989"/>
    </source>
</evidence>
<feature type="transmembrane region" description="Helical" evidence="7">
    <location>
        <begin position="66"/>
        <end position="90"/>
    </location>
</feature>
<proteinExistence type="inferred from homology"/>
<dbReference type="Proteomes" id="UP000567922">
    <property type="component" value="Unassembled WGS sequence"/>
</dbReference>
<evidence type="ECO:0000256" key="7">
    <source>
        <dbReference type="RuleBase" id="RU363032"/>
    </source>
</evidence>
<evidence type="ECO:0000256" key="1">
    <source>
        <dbReference type="ARBA" id="ARBA00004651"/>
    </source>
</evidence>
<feature type="domain" description="ABC transmembrane type-1" evidence="9">
    <location>
        <begin position="67"/>
        <end position="252"/>
    </location>
</feature>
<comment type="caution">
    <text evidence="10">The sequence shown here is derived from an EMBL/GenBank/DDBJ whole genome shotgun (WGS) entry which is preliminary data.</text>
</comment>
<evidence type="ECO:0000256" key="6">
    <source>
        <dbReference type="ARBA" id="ARBA00023136"/>
    </source>
</evidence>
<evidence type="ECO:0000256" key="8">
    <source>
        <dbReference type="SAM" id="SignalP"/>
    </source>
</evidence>
<dbReference type="GO" id="GO:0055085">
    <property type="term" value="P:transmembrane transport"/>
    <property type="evidence" value="ECO:0007669"/>
    <property type="project" value="InterPro"/>
</dbReference>
<dbReference type="InterPro" id="IPR050366">
    <property type="entry name" value="BP-dependent_transpt_permease"/>
</dbReference>
<evidence type="ECO:0000313" key="10">
    <source>
        <dbReference type="EMBL" id="MBB3037028.1"/>
    </source>
</evidence>
<dbReference type="AlphaFoldDB" id="A0A839RLE1"/>
<dbReference type="InterPro" id="IPR000515">
    <property type="entry name" value="MetI-like"/>
</dbReference>
<sequence length="264" mass="26564">MKARYAALTLLAAVVLLVLAGPALAPHAPDVTAGPAYSPPGESGLLGTDHLGRDVTSRMLHGGSSVIATSALAALGGTTAGAVIGLTAALSATGRRCLESLLMRPVDAVAAVPPIVLMLLVLTAMPGRAGLILAAIIVTAPLSARVIRAAAVQTTGRSHVENAIARGEKWHWLAGREVLPLIAGTVAADLGIRFVAALYVVAAAGFLGVTAGPDNWGRLIADMLPGAALQPWAVIAPLTAIAVITVTVNLIADRSLHGARGVLA</sequence>
<evidence type="ECO:0000313" key="11">
    <source>
        <dbReference type="Proteomes" id="UP000567922"/>
    </source>
</evidence>
<evidence type="ECO:0000256" key="4">
    <source>
        <dbReference type="ARBA" id="ARBA00022692"/>
    </source>
</evidence>
<dbReference type="RefSeq" id="WP_198156563.1">
    <property type="nucleotide sequence ID" value="NZ_BDDI01000020.1"/>
</dbReference>
<feature type="transmembrane region" description="Helical" evidence="7">
    <location>
        <begin position="129"/>
        <end position="147"/>
    </location>
</feature>
<dbReference type="Pfam" id="PF00528">
    <property type="entry name" value="BPD_transp_1"/>
    <property type="match status" value="1"/>
</dbReference>
<keyword evidence="2 7" id="KW-0813">Transport</keyword>
<evidence type="ECO:0000256" key="3">
    <source>
        <dbReference type="ARBA" id="ARBA00022475"/>
    </source>
</evidence>
<feature type="chain" id="PRO_5032749259" evidence="8">
    <location>
        <begin position="26"/>
        <end position="264"/>
    </location>
</feature>
<keyword evidence="8" id="KW-0732">Signal</keyword>
<dbReference type="EMBL" id="JACHWS010000001">
    <property type="protein sequence ID" value="MBB3037028.1"/>
    <property type="molecule type" value="Genomic_DNA"/>
</dbReference>
<evidence type="ECO:0000256" key="2">
    <source>
        <dbReference type="ARBA" id="ARBA00022448"/>
    </source>
</evidence>
<feature type="transmembrane region" description="Helical" evidence="7">
    <location>
        <begin position="190"/>
        <end position="212"/>
    </location>
</feature>
<gene>
    <name evidence="10" type="ORF">FHU29_001462</name>
</gene>
<dbReference type="GO" id="GO:0005886">
    <property type="term" value="C:plasma membrane"/>
    <property type="evidence" value="ECO:0007669"/>
    <property type="project" value="UniProtKB-SubCell"/>
</dbReference>
<evidence type="ECO:0000259" key="9">
    <source>
        <dbReference type="PROSITE" id="PS50928"/>
    </source>
</evidence>
<accession>A0A839RLE1</accession>
<reference evidence="10 11" key="1">
    <citation type="submission" date="2020-08" db="EMBL/GenBank/DDBJ databases">
        <title>Sequencing the genomes of 1000 actinobacteria strains.</title>
        <authorList>
            <person name="Klenk H.-P."/>
        </authorList>
    </citation>
    <scope>NUCLEOTIDE SEQUENCE [LARGE SCALE GENOMIC DNA]</scope>
    <source>
        <strain evidence="10 11">DSM 45258</strain>
    </source>
</reference>
<keyword evidence="6 7" id="KW-0472">Membrane</keyword>
<keyword evidence="4 7" id="KW-0812">Transmembrane</keyword>
<keyword evidence="5 7" id="KW-1133">Transmembrane helix</keyword>
<organism evidence="10 11">
    <name type="scientific">Hoyosella altamirensis</name>
    <dbReference type="NCBI Taxonomy" id="616997"/>
    <lineage>
        <taxon>Bacteria</taxon>
        <taxon>Bacillati</taxon>
        <taxon>Actinomycetota</taxon>
        <taxon>Actinomycetes</taxon>
        <taxon>Mycobacteriales</taxon>
        <taxon>Hoyosellaceae</taxon>
        <taxon>Hoyosella</taxon>
    </lineage>
</organism>
<feature type="transmembrane region" description="Helical" evidence="7">
    <location>
        <begin position="102"/>
        <end position="123"/>
    </location>
</feature>
<dbReference type="SUPFAM" id="SSF161098">
    <property type="entry name" value="MetI-like"/>
    <property type="match status" value="1"/>
</dbReference>
<dbReference type="PROSITE" id="PS50928">
    <property type="entry name" value="ABC_TM1"/>
    <property type="match status" value="1"/>
</dbReference>
<comment type="subcellular location">
    <subcellularLocation>
        <location evidence="1 7">Cell membrane</location>
        <topology evidence="1 7">Multi-pass membrane protein</topology>
    </subcellularLocation>
</comment>